<reference evidence="1 2" key="1">
    <citation type="journal article" date="2016" name="Curr. Microbiol.">
        <title>Characterization and Complete Genome Sequences of Three N4-Like Roseobacter Phages Isolated from the South China Sea.</title>
        <authorList>
            <person name="Li B."/>
            <person name="Zhang S."/>
            <person name="Long L."/>
            <person name="Huang S."/>
        </authorList>
    </citation>
    <scope>NUCLEOTIDE SEQUENCE [LARGE SCALE GENOMIC DNA]</scope>
</reference>
<dbReference type="Proteomes" id="UP000259721">
    <property type="component" value="Segment"/>
</dbReference>
<protein>
    <submittedName>
        <fullName evidence="1">Uncharacterized protein</fullName>
    </submittedName>
</protein>
<organism evidence="1 2">
    <name type="scientific">Dinoroseobacter phage DS-1410Ws-06</name>
    <dbReference type="NCBI Taxonomy" id="1815983"/>
    <lineage>
        <taxon>Viruses</taxon>
        <taxon>Duplodnaviria</taxon>
        <taxon>Heunggongvirae</taxon>
        <taxon>Uroviricota</taxon>
        <taxon>Caudoviricetes</taxon>
        <taxon>Schitoviridae</taxon>
        <taxon>Rhodovirinae</taxon>
        <taxon>Sanyabayvirus</taxon>
        <taxon>Sanyabayvirus DS1410Ws06</taxon>
    </lineage>
</organism>
<keyword evidence="2" id="KW-1185">Reference proteome</keyword>
<name>A0A191VYA0_9CAUD</name>
<sequence length="322" mass="33821">MAILFVGNTAGEVGMGIDDAAATTRYDTTYVNNCIEMQNNEGGALPIPQGRSELWIHFDLACDTGANNINSDGDVFTINTDGNRAWQMNLSNGNWGLEASTNGSSFAANGVVAIGHPADQIVTSMDIHIALNSGGNDFCRFYTNGNLAMEQSAAHVAGSDNIMSFVFSHFDAGARHYYSQVIIADESTLGMKLTPLTPESNTADNAWVGDFSALVDRNDGLAAFSDTAGQLQGFNLTDYIGPASPTGLRGVFMASRAGTGDSGPTGFNHYLEIGGTKYHGANIANPTPDVTQVTEWATNPATASAWDSTALNALIAGIRSNA</sequence>
<evidence type="ECO:0000313" key="2">
    <source>
        <dbReference type="Proteomes" id="UP000259721"/>
    </source>
</evidence>
<gene>
    <name evidence="1" type="ORF">DSp06_gp32</name>
</gene>
<proteinExistence type="predicted"/>
<dbReference type="EMBL" id="KU885988">
    <property type="protein sequence ID" value="ANJ20689.1"/>
    <property type="molecule type" value="Genomic_DNA"/>
</dbReference>
<evidence type="ECO:0000313" key="1">
    <source>
        <dbReference type="EMBL" id="ANJ20689.1"/>
    </source>
</evidence>
<accession>A0A191VYA0</accession>